<dbReference type="KEGG" id="ttq:NIES37_50260"/>
<feature type="transmembrane region" description="Helical" evidence="1">
    <location>
        <begin position="55"/>
        <end position="73"/>
    </location>
</feature>
<dbReference type="EMBL" id="AP018248">
    <property type="protein sequence ID" value="BAZ01028.1"/>
    <property type="molecule type" value="Genomic_DNA"/>
</dbReference>
<organism evidence="2 3">
    <name type="scientific">Tolypothrix tenuis PCC 7101</name>
    <dbReference type="NCBI Taxonomy" id="231146"/>
    <lineage>
        <taxon>Bacteria</taxon>
        <taxon>Bacillati</taxon>
        <taxon>Cyanobacteriota</taxon>
        <taxon>Cyanophyceae</taxon>
        <taxon>Nostocales</taxon>
        <taxon>Tolypothrichaceae</taxon>
        <taxon>Tolypothrix</taxon>
    </lineage>
</organism>
<feature type="transmembrane region" description="Helical" evidence="1">
    <location>
        <begin position="13"/>
        <end position="34"/>
    </location>
</feature>
<evidence type="ECO:0000256" key="1">
    <source>
        <dbReference type="SAM" id="Phobius"/>
    </source>
</evidence>
<name>A0A1Z4N5M9_9CYAN</name>
<evidence type="ECO:0000313" key="2">
    <source>
        <dbReference type="EMBL" id="BAZ01028.1"/>
    </source>
</evidence>
<feature type="transmembrane region" description="Helical" evidence="1">
    <location>
        <begin position="93"/>
        <end position="112"/>
    </location>
</feature>
<evidence type="ECO:0000313" key="3">
    <source>
        <dbReference type="Proteomes" id="UP000218785"/>
    </source>
</evidence>
<dbReference type="AlphaFoldDB" id="A0A1Z4N5M9"/>
<keyword evidence="3" id="KW-1185">Reference proteome</keyword>
<gene>
    <name evidence="2" type="ORF">NIES37_50260</name>
</gene>
<accession>A0A1Z4N5M9</accession>
<sequence length="126" mass="14890">MEIQWGFNLLSKFIQFEIWLFLVGLMSSVFFLIIKKKINLRGLLFDKTKNQKYSPERLQLLLFTLIFVAYYLFDVRQNLNTCKVSSLPCSMPQIRAEFLYALGGSNFAYLWSKLTSLIKERRSERA</sequence>
<protein>
    <submittedName>
        <fullName evidence="2">Uncharacterized protein</fullName>
    </submittedName>
</protein>
<proteinExistence type="predicted"/>
<reference evidence="2 3" key="1">
    <citation type="submission" date="2017-06" db="EMBL/GenBank/DDBJ databases">
        <title>Genome sequencing of cyanobaciteial culture collection at National Institute for Environmental Studies (NIES).</title>
        <authorList>
            <person name="Hirose Y."/>
            <person name="Shimura Y."/>
            <person name="Fujisawa T."/>
            <person name="Nakamura Y."/>
            <person name="Kawachi M."/>
        </authorList>
    </citation>
    <scope>NUCLEOTIDE SEQUENCE [LARGE SCALE GENOMIC DNA]</scope>
    <source>
        <strain evidence="2 3">NIES-37</strain>
    </source>
</reference>
<keyword evidence="1" id="KW-0812">Transmembrane</keyword>
<dbReference type="RefSeq" id="WP_045871065.1">
    <property type="nucleotide sequence ID" value="NZ_CAWNJS010000001.1"/>
</dbReference>
<dbReference type="Proteomes" id="UP000218785">
    <property type="component" value="Chromosome"/>
</dbReference>
<keyword evidence="1" id="KW-1133">Transmembrane helix</keyword>
<keyword evidence="1" id="KW-0472">Membrane</keyword>